<dbReference type="Pfam" id="PF13598">
    <property type="entry name" value="DUF4139"/>
    <property type="match status" value="1"/>
</dbReference>
<dbReference type="Pfam" id="PF13600">
    <property type="entry name" value="DUF4140"/>
    <property type="match status" value="1"/>
</dbReference>
<comment type="caution">
    <text evidence="5">The sequence shown here is derived from an EMBL/GenBank/DDBJ whole genome shotgun (WGS) entry which is preliminary data.</text>
</comment>
<evidence type="ECO:0000259" key="4">
    <source>
        <dbReference type="Pfam" id="PF13600"/>
    </source>
</evidence>
<dbReference type="AlphaFoldDB" id="A0A2M9R5Y5"/>
<feature type="coiled-coil region" evidence="1">
    <location>
        <begin position="153"/>
        <end position="187"/>
    </location>
</feature>
<dbReference type="NCBIfam" id="TIGR02231">
    <property type="entry name" value="mucoidy inhibitor MuiA family protein"/>
    <property type="match status" value="1"/>
</dbReference>
<feature type="signal peptide" evidence="2">
    <location>
        <begin position="1"/>
        <end position="18"/>
    </location>
</feature>
<dbReference type="PANTHER" id="PTHR31005:SF8">
    <property type="entry name" value="DUF4139 DOMAIN-CONTAINING PROTEIN"/>
    <property type="match status" value="1"/>
</dbReference>
<evidence type="ECO:0000259" key="3">
    <source>
        <dbReference type="Pfam" id="PF13598"/>
    </source>
</evidence>
<feature type="coiled-coil region" evidence="1">
    <location>
        <begin position="101"/>
        <end position="128"/>
    </location>
</feature>
<dbReference type="InterPro" id="IPR037291">
    <property type="entry name" value="DUF4139"/>
</dbReference>
<dbReference type="RefSeq" id="WP_100677846.1">
    <property type="nucleotide sequence ID" value="NZ_NIPO01000001.1"/>
</dbReference>
<dbReference type="OrthoDB" id="634585at2"/>
<dbReference type="InterPro" id="IPR025554">
    <property type="entry name" value="DUF4140"/>
</dbReference>
<feature type="domain" description="DUF4140" evidence="4">
    <location>
        <begin position="32"/>
        <end position="132"/>
    </location>
</feature>
<keyword evidence="2" id="KW-0732">Signal</keyword>
<keyword evidence="6" id="KW-1185">Reference proteome</keyword>
<dbReference type="PANTHER" id="PTHR31005">
    <property type="entry name" value="DUF4139 DOMAIN-CONTAINING PROTEIN"/>
    <property type="match status" value="1"/>
</dbReference>
<accession>A0A2M9R5Y5</accession>
<dbReference type="EMBL" id="NIPO01000001">
    <property type="protein sequence ID" value="PJR04286.1"/>
    <property type="molecule type" value="Genomic_DNA"/>
</dbReference>
<gene>
    <name evidence="5" type="ORF">CDL10_06885</name>
</gene>
<feature type="domain" description="DUF4139" evidence="3">
    <location>
        <begin position="217"/>
        <end position="532"/>
    </location>
</feature>
<evidence type="ECO:0000313" key="5">
    <source>
        <dbReference type="EMBL" id="PJR04286.1"/>
    </source>
</evidence>
<name>A0A2M9R5Y5_9FLAO</name>
<evidence type="ECO:0000256" key="1">
    <source>
        <dbReference type="SAM" id="Coils"/>
    </source>
</evidence>
<organism evidence="5 6">
    <name type="scientific">Avrilella dinanensis</name>
    <dbReference type="NCBI Taxonomy" id="2008672"/>
    <lineage>
        <taxon>Bacteria</taxon>
        <taxon>Pseudomonadati</taxon>
        <taxon>Bacteroidota</taxon>
        <taxon>Flavobacteriia</taxon>
        <taxon>Flavobacteriales</taxon>
        <taxon>Flavobacteriaceae</taxon>
        <taxon>Avrilella</taxon>
    </lineage>
</organism>
<feature type="chain" id="PRO_5014702674" description="DUF4139 domain-containing protein" evidence="2">
    <location>
        <begin position="19"/>
        <end position="541"/>
    </location>
</feature>
<evidence type="ECO:0008006" key="7">
    <source>
        <dbReference type="Google" id="ProtNLM"/>
    </source>
</evidence>
<keyword evidence="1" id="KW-0175">Coiled coil</keyword>
<sequence>MKNILLASAVVFSINAFAQKPVFTQAKIESARVYNNSAELKHKTTAQVPAGTSEIVITNVANYLNESTVQIRVPKHVTVMSVQFTNAYVEEYDNNQDSPLIKPVKEEIEKKEAELKAVSNKLSAEQGSLEILDENQSLEKTQNFSVTELAKLVDFYKSKKIELSTAIDALEKQSKELKEELMILKGKLTFNETSAEKTSQGKLIVNVMSNQAGSIPLEVSYLTNQATWQPGYEMRIDKINTPIQMLYKAEVVQNTGIDWKNVKLSLTSGQANQNTIAPELNTWFVDYIEKSANMRNKANATMALEMASMKTVQEDFDDETTSGKLADYATISDYTQINESQLNVTFDIDIPYTILSNGKQHSVSLKEVSVPATYTYLTIPKLDNNVYLVAKIKDYSQYNMLSGQANVVFDGMYVGKTYINPNSYKDELQLSLGKDPNISVDKKVVSDKSGTKMLSSKKEQNFTYEITVRNNKKENIELLVEDQVPVSKNKDIEISLTDKKGADFDEETGKLSWKINLKSNSSEKIRFGYQVKSDKNQQLYL</sequence>
<evidence type="ECO:0000313" key="6">
    <source>
        <dbReference type="Proteomes" id="UP000231960"/>
    </source>
</evidence>
<proteinExistence type="predicted"/>
<evidence type="ECO:0000256" key="2">
    <source>
        <dbReference type="SAM" id="SignalP"/>
    </source>
</evidence>
<dbReference type="InterPro" id="IPR011935">
    <property type="entry name" value="CHP02231"/>
</dbReference>
<protein>
    <recommendedName>
        <fullName evidence="7">DUF4139 domain-containing protein</fullName>
    </recommendedName>
</protein>
<reference evidence="5 6" key="1">
    <citation type="submission" date="2017-06" db="EMBL/GenBank/DDBJ databases">
        <title>Description of Avrilella dinanensis gen. nov. sp. nov.</title>
        <authorList>
            <person name="Leyer C."/>
            <person name="Sassi M."/>
            <person name="Minet J."/>
            <person name="Kayal S."/>
            <person name="Cattoir V."/>
        </authorList>
    </citation>
    <scope>NUCLEOTIDE SEQUENCE [LARGE SCALE GENOMIC DNA]</scope>
    <source>
        <strain evidence="5 6">UR159</strain>
    </source>
</reference>
<dbReference type="Proteomes" id="UP000231960">
    <property type="component" value="Unassembled WGS sequence"/>
</dbReference>